<dbReference type="Proteomes" id="UP000005239">
    <property type="component" value="Unassembled WGS sequence"/>
</dbReference>
<accession>A0A2A6B829</accession>
<protein>
    <submittedName>
        <fullName evidence="2">Uncharacterized protein</fullName>
    </submittedName>
</protein>
<feature type="region of interest" description="Disordered" evidence="1">
    <location>
        <begin position="422"/>
        <end position="497"/>
    </location>
</feature>
<proteinExistence type="predicted"/>
<sequence length="622" mass="70843">MFKPISISELFSGSKPEENFTRIHVDELFAQTPDDQSNGNLNENHNFSPTDSVQSLIEYNNDEEFDEDFTASMNDYLSITKASPGTPVFTHKPILKNKEMESQQENKKKVRFAVEMDVDCSTFRFTTNVINADAYLAKCRCDKHGKINGKRKEEKIMERNNLRMKLDVLQSSTLHSHLSLQHSQKALTTLWQAFYRYPDHITIASPIVRLLKDLSTILTSFPSPVMSSYTRISSTWSYDIFDDLIDLDEVHLQMSLVFSQLQKNHLPQLAKTTRSPLPACLSPPPRDRSETFVVHQARSLQIKLKYFTAVCNAIEKNDSYYWKKKDIRDMVEREVARLRSFVQIVQRIIESAQSLATHPGKILRNVSPPGFFLPEEETESRCCTPNADQLPWDDEEEVESPSVLAEYIGSGCPTPLEALEAKHKEESPNEITRCPIESESYLSWEDQEPELPVDTDESTEETYCDEEDGNICSSVRGNTSSLPSVASGTPSSSSSSSSHLSTWELDVGWPQFSTSSLHEKEKKEPWREYVEWQTNKKISLEAFDKYADMAENCVAFDYQSTVVNPAVLLNELNRRKTYRVIESEQSRKSVAILDLGESIMCMNLGFESALPDFSRDASTGRE</sequence>
<evidence type="ECO:0000313" key="3">
    <source>
        <dbReference type="Proteomes" id="UP000005239"/>
    </source>
</evidence>
<accession>A0A8R1U3D1</accession>
<reference evidence="3" key="1">
    <citation type="journal article" date="2008" name="Nat. Genet.">
        <title>The Pristionchus pacificus genome provides a unique perspective on nematode lifestyle and parasitism.</title>
        <authorList>
            <person name="Dieterich C."/>
            <person name="Clifton S.W."/>
            <person name="Schuster L.N."/>
            <person name="Chinwalla A."/>
            <person name="Delehaunty K."/>
            <person name="Dinkelacker I."/>
            <person name="Fulton L."/>
            <person name="Fulton R."/>
            <person name="Godfrey J."/>
            <person name="Minx P."/>
            <person name="Mitreva M."/>
            <person name="Roeseler W."/>
            <person name="Tian H."/>
            <person name="Witte H."/>
            <person name="Yang S.P."/>
            <person name="Wilson R.K."/>
            <person name="Sommer R.J."/>
        </authorList>
    </citation>
    <scope>NUCLEOTIDE SEQUENCE [LARGE SCALE GENOMIC DNA]</scope>
    <source>
        <strain evidence="3">PS312</strain>
    </source>
</reference>
<reference evidence="2" key="2">
    <citation type="submission" date="2022-06" db="UniProtKB">
        <authorList>
            <consortium name="EnsemblMetazoa"/>
        </authorList>
    </citation>
    <scope>IDENTIFICATION</scope>
    <source>
        <strain evidence="2">PS312</strain>
    </source>
</reference>
<dbReference type="EnsemblMetazoa" id="PPA02839.1">
    <property type="protein sequence ID" value="PPA02839.1"/>
    <property type="gene ID" value="WBGene00092393"/>
</dbReference>
<name>A0A2A6B829_PRIPA</name>
<organism evidence="2 3">
    <name type="scientific">Pristionchus pacificus</name>
    <name type="common">Parasitic nematode worm</name>
    <dbReference type="NCBI Taxonomy" id="54126"/>
    <lineage>
        <taxon>Eukaryota</taxon>
        <taxon>Metazoa</taxon>
        <taxon>Ecdysozoa</taxon>
        <taxon>Nematoda</taxon>
        <taxon>Chromadorea</taxon>
        <taxon>Rhabditida</taxon>
        <taxon>Rhabditina</taxon>
        <taxon>Diplogasteromorpha</taxon>
        <taxon>Diplogasteroidea</taxon>
        <taxon>Neodiplogasteridae</taxon>
        <taxon>Pristionchus</taxon>
    </lineage>
</organism>
<feature type="compositionally biased region" description="Acidic residues" evidence="1">
    <location>
        <begin position="445"/>
        <end position="469"/>
    </location>
</feature>
<evidence type="ECO:0000313" key="2">
    <source>
        <dbReference type="EnsemblMetazoa" id="PPA02839.1"/>
    </source>
</evidence>
<dbReference type="AlphaFoldDB" id="A0A2A6B829"/>
<keyword evidence="3" id="KW-1185">Reference proteome</keyword>
<feature type="compositionally biased region" description="Low complexity" evidence="1">
    <location>
        <begin position="480"/>
        <end position="497"/>
    </location>
</feature>
<gene>
    <name evidence="2" type="primary">WBGene00092393</name>
</gene>
<evidence type="ECO:0000256" key="1">
    <source>
        <dbReference type="SAM" id="MobiDB-lite"/>
    </source>
</evidence>